<organism evidence="1 2">
    <name type="scientific">Mucuna pruriens</name>
    <name type="common">Velvet bean</name>
    <name type="synonym">Dolichos pruriens</name>
    <dbReference type="NCBI Taxonomy" id="157652"/>
    <lineage>
        <taxon>Eukaryota</taxon>
        <taxon>Viridiplantae</taxon>
        <taxon>Streptophyta</taxon>
        <taxon>Embryophyta</taxon>
        <taxon>Tracheophyta</taxon>
        <taxon>Spermatophyta</taxon>
        <taxon>Magnoliopsida</taxon>
        <taxon>eudicotyledons</taxon>
        <taxon>Gunneridae</taxon>
        <taxon>Pentapetalae</taxon>
        <taxon>rosids</taxon>
        <taxon>fabids</taxon>
        <taxon>Fabales</taxon>
        <taxon>Fabaceae</taxon>
        <taxon>Papilionoideae</taxon>
        <taxon>50 kb inversion clade</taxon>
        <taxon>NPAAA clade</taxon>
        <taxon>indigoferoid/millettioid clade</taxon>
        <taxon>Phaseoleae</taxon>
        <taxon>Mucuna</taxon>
    </lineage>
</organism>
<evidence type="ECO:0000313" key="2">
    <source>
        <dbReference type="Proteomes" id="UP000257109"/>
    </source>
</evidence>
<feature type="non-terminal residue" evidence="1">
    <location>
        <position position="66"/>
    </location>
</feature>
<sequence>MVSFTKDELRKHSTRSEFYLTSKTQGANGHTQLRGTISGKTSLLWRSLDLNQRRGSRFKIPRQCGL</sequence>
<dbReference type="Proteomes" id="UP000257109">
    <property type="component" value="Unassembled WGS sequence"/>
</dbReference>
<proteinExistence type="predicted"/>
<feature type="non-terminal residue" evidence="1">
    <location>
        <position position="1"/>
    </location>
</feature>
<keyword evidence="2" id="KW-1185">Reference proteome</keyword>
<accession>A0A371HC87</accession>
<name>A0A371HC87_MUCPR</name>
<gene>
    <name evidence="1" type="ORF">CR513_16409</name>
</gene>
<comment type="caution">
    <text evidence="1">The sequence shown here is derived from an EMBL/GenBank/DDBJ whole genome shotgun (WGS) entry which is preliminary data.</text>
</comment>
<evidence type="ECO:0000313" key="1">
    <source>
        <dbReference type="EMBL" id="RDY00419.1"/>
    </source>
</evidence>
<protein>
    <submittedName>
        <fullName evidence="1">Uncharacterized protein</fullName>
    </submittedName>
</protein>
<reference evidence="1" key="1">
    <citation type="submission" date="2018-05" db="EMBL/GenBank/DDBJ databases">
        <title>Draft genome of Mucuna pruriens seed.</title>
        <authorList>
            <person name="Nnadi N.E."/>
            <person name="Vos R."/>
            <person name="Hasami M.H."/>
            <person name="Devisetty U.K."/>
            <person name="Aguiy J.C."/>
        </authorList>
    </citation>
    <scope>NUCLEOTIDE SEQUENCE [LARGE SCALE GENOMIC DNA]</scope>
    <source>
        <strain evidence="1">JCA_2017</strain>
    </source>
</reference>
<dbReference type="EMBL" id="QJKJ01003003">
    <property type="protein sequence ID" value="RDY00419.1"/>
    <property type="molecule type" value="Genomic_DNA"/>
</dbReference>
<dbReference type="AlphaFoldDB" id="A0A371HC87"/>